<dbReference type="EMBL" id="JACOON010000002">
    <property type="protein sequence ID" value="MBC5647685.1"/>
    <property type="molecule type" value="Genomic_DNA"/>
</dbReference>
<dbReference type="Proteomes" id="UP000606889">
    <property type="component" value="Unassembled WGS sequence"/>
</dbReference>
<dbReference type="RefSeq" id="WP_186857204.1">
    <property type="nucleotide sequence ID" value="NZ_JACOON010000002.1"/>
</dbReference>
<evidence type="ECO:0000259" key="1">
    <source>
        <dbReference type="Pfam" id="PF01909"/>
    </source>
</evidence>
<keyword evidence="3" id="KW-1185">Reference proteome</keyword>
<proteinExistence type="predicted"/>
<dbReference type="InterPro" id="IPR043519">
    <property type="entry name" value="NT_sf"/>
</dbReference>
<dbReference type="Gene3D" id="3.30.460.10">
    <property type="entry name" value="Beta Polymerase, domain 2"/>
    <property type="match status" value="1"/>
</dbReference>
<dbReference type="InterPro" id="IPR002934">
    <property type="entry name" value="Polymerase_NTP_transf_dom"/>
</dbReference>
<feature type="domain" description="Polymerase nucleotidyl transferase" evidence="1">
    <location>
        <begin position="9"/>
        <end position="61"/>
    </location>
</feature>
<dbReference type="CDD" id="cd05403">
    <property type="entry name" value="NT_KNTase_like"/>
    <property type="match status" value="1"/>
</dbReference>
<accession>A0ABR7ED26</accession>
<comment type="caution">
    <text evidence="2">The sequence shown here is derived from an EMBL/GenBank/DDBJ whole genome shotgun (WGS) entry which is preliminary data.</text>
</comment>
<organism evidence="2 3">
    <name type="scientific">Christensenella tenuis</name>
    <dbReference type="NCBI Taxonomy" id="2763033"/>
    <lineage>
        <taxon>Bacteria</taxon>
        <taxon>Bacillati</taxon>
        <taxon>Bacillota</taxon>
        <taxon>Clostridia</taxon>
        <taxon>Christensenellales</taxon>
        <taxon>Christensenellaceae</taxon>
        <taxon>Christensenella</taxon>
    </lineage>
</organism>
<evidence type="ECO:0000313" key="2">
    <source>
        <dbReference type="EMBL" id="MBC5647685.1"/>
    </source>
</evidence>
<evidence type="ECO:0000313" key="3">
    <source>
        <dbReference type="Proteomes" id="UP000606889"/>
    </source>
</evidence>
<gene>
    <name evidence="2" type="ORF">H8S18_05005</name>
</gene>
<reference evidence="2 3" key="1">
    <citation type="submission" date="2020-08" db="EMBL/GenBank/DDBJ databases">
        <title>Genome public.</title>
        <authorList>
            <person name="Liu C."/>
            <person name="Sun Q."/>
        </authorList>
    </citation>
    <scope>NUCLEOTIDE SEQUENCE [LARGE SCALE GENOMIC DNA]</scope>
    <source>
        <strain evidence="2 3">NSJ-35</strain>
    </source>
</reference>
<protein>
    <submittedName>
        <fullName evidence="2">Nucleotidyltransferase domain-containing protein</fullName>
    </submittedName>
</protein>
<name>A0ABR7ED26_9FIRM</name>
<sequence>MKKVPEICRRAAELIQEKYDPEAIILYGSYAAGCWKADSDMDLLCLVKEPDPPNPFPELRRLTMSRLSLSGEALEEEIRGVKISVMKRSIRCLNLSYRLDPFHLTTFSGKVLRQKNGTGDIYLKRVNEAVRDWLPLPGRAKEEAKEQIQADLHAIANGGKLREHLAKFFLLESFSLLYILCDALPVGAKMMLRYLKRDAPEAYAIVEKALRPDADAEDITVWGRYMLSTPIRINFMDADFSCFGEGAGGISGREE</sequence>
<dbReference type="Pfam" id="PF01909">
    <property type="entry name" value="NTP_transf_2"/>
    <property type="match status" value="1"/>
</dbReference>
<dbReference type="SUPFAM" id="SSF81301">
    <property type="entry name" value="Nucleotidyltransferase"/>
    <property type="match status" value="1"/>
</dbReference>